<keyword evidence="13" id="KW-1185">Reference proteome</keyword>
<dbReference type="PROSITE" id="PS00618">
    <property type="entry name" value="RECF_2"/>
    <property type="match status" value="1"/>
</dbReference>
<dbReference type="HAMAP" id="MF_00365">
    <property type="entry name" value="RecF"/>
    <property type="match status" value="1"/>
</dbReference>
<protein>
    <recommendedName>
        <fullName evidence="3 9">DNA replication and repair protein RecF</fullName>
    </recommendedName>
</protein>
<dbReference type="PANTHER" id="PTHR32182:SF0">
    <property type="entry name" value="DNA REPLICATION AND REPAIR PROTEIN RECF"/>
    <property type="match status" value="1"/>
</dbReference>
<comment type="function">
    <text evidence="9 10">The RecF protein is involved in DNA metabolism; it is required for DNA replication and normal SOS inducibility. RecF binds preferentially to single-stranded, linear DNA. It also seems to bind ATP.</text>
</comment>
<dbReference type="GO" id="GO:0000731">
    <property type="term" value="P:DNA synthesis involved in DNA repair"/>
    <property type="evidence" value="ECO:0007669"/>
    <property type="project" value="TreeGrafter"/>
</dbReference>
<keyword evidence="7 9" id="KW-0067">ATP-binding</keyword>
<dbReference type="AlphaFoldDB" id="A0A1I2LJR0"/>
<keyword evidence="9 10" id="KW-0227">DNA damage</keyword>
<comment type="subcellular location">
    <subcellularLocation>
        <location evidence="1 9 10">Cytoplasm</location>
    </subcellularLocation>
</comment>
<feature type="binding site" evidence="9">
    <location>
        <begin position="30"/>
        <end position="37"/>
    </location>
    <ligand>
        <name>ATP</name>
        <dbReference type="ChEBI" id="CHEBI:30616"/>
    </ligand>
</feature>
<keyword evidence="6 9" id="KW-0547">Nucleotide-binding</keyword>
<evidence type="ECO:0000313" key="13">
    <source>
        <dbReference type="Proteomes" id="UP000198623"/>
    </source>
</evidence>
<organism evidence="12 13">
    <name type="scientific">Neptunomonas qingdaonensis</name>
    <dbReference type="NCBI Taxonomy" id="1045558"/>
    <lineage>
        <taxon>Bacteria</taxon>
        <taxon>Pseudomonadati</taxon>
        <taxon>Pseudomonadota</taxon>
        <taxon>Gammaproteobacteria</taxon>
        <taxon>Oceanospirillales</taxon>
        <taxon>Oceanospirillaceae</taxon>
        <taxon>Neptunomonas</taxon>
    </lineage>
</organism>
<dbReference type="EMBL" id="FOOU01000001">
    <property type="protein sequence ID" value="SFF78788.1"/>
    <property type="molecule type" value="Genomic_DNA"/>
</dbReference>
<evidence type="ECO:0000259" key="11">
    <source>
        <dbReference type="Pfam" id="PF02463"/>
    </source>
</evidence>
<dbReference type="PROSITE" id="PS00617">
    <property type="entry name" value="RECF_1"/>
    <property type="match status" value="1"/>
</dbReference>
<keyword evidence="4 9" id="KW-0963">Cytoplasm</keyword>
<dbReference type="InterPro" id="IPR018078">
    <property type="entry name" value="DNA-binding_RecF_CS"/>
</dbReference>
<evidence type="ECO:0000256" key="9">
    <source>
        <dbReference type="HAMAP-Rule" id="MF_00365"/>
    </source>
</evidence>
<comment type="similarity">
    <text evidence="2 9 10">Belongs to the RecF family.</text>
</comment>
<dbReference type="GO" id="GO:0003697">
    <property type="term" value="F:single-stranded DNA binding"/>
    <property type="evidence" value="ECO:0007669"/>
    <property type="project" value="UniProtKB-UniRule"/>
</dbReference>
<dbReference type="InterPro" id="IPR027417">
    <property type="entry name" value="P-loop_NTPase"/>
</dbReference>
<evidence type="ECO:0000256" key="10">
    <source>
        <dbReference type="RuleBase" id="RU000578"/>
    </source>
</evidence>
<dbReference type="InterPro" id="IPR001238">
    <property type="entry name" value="DNA-binding_RecF"/>
</dbReference>
<dbReference type="RefSeq" id="WP_090722923.1">
    <property type="nucleotide sequence ID" value="NZ_FOOU01000001.1"/>
</dbReference>
<evidence type="ECO:0000256" key="2">
    <source>
        <dbReference type="ARBA" id="ARBA00008016"/>
    </source>
</evidence>
<keyword evidence="8 9" id="KW-0238">DNA-binding</keyword>
<dbReference type="InterPro" id="IPR003395">
    <property type="entry name" value="RecF/RecN/SMC_N"/>
</dbReference>
<evidence type="ECO:0000256" key="5">
    <source>
        <dbReference type="ARBA" id="ARBA00022705"/>
    </source>
</evidence>
<evidence type="ECO:0000256" key="3">
    <source>
        <dbReference type="ARBA" id="ARBA00020170"/>
    </source>
</evidence>
<dbReference type="GO" id="GO:0006302">
    <property type="term" value="P:double-strand break repair"/>
    <property type="evidence" value="ECO:0007669"/>
    <property type="project" value="TreeGrafter"/>
</dbReference>
<dbReference type="GO" id="GO:0005737">
    <property type="term" value="C:cytoplasm"/>
    <property type="evidence" value="ECO:0007669"/>
    <property type="project" value="UniProtKB-SubCell"/>
</dbReference>
<dbReference type="Pfam" id="PF02463">
    <property type="entry name" value="SMC_N"/>
    <property type="match status" value="1"/>
</dbReference>
<keyword evidence="9 10" id="KW-0234">DNA repair</keyword>
<dbReference type="InterPro" id="IPR042174">
    <property type="entry name" value="RecF_2"/>
</dbReference>
<dbReference type="SUPFAM" id="SSF52540">
    <property type="entry name" value="P-loop containing nucleoside triphosphate hydrolases"/>
    <property type="match status" value="1"/>
</dbReference>
<evidence type="ECO:0000313" key="12">
    <source>
        <dbReference type="EMBL" id="SFF78788.1"/>
    </source>
</evidence>
<keyword evidence="9 10" id="KW-0742">SOS response</keyword>
<sequence length="363" mass="41078">MPIRSLSVEKIRNISALSFEPSERINIIYGANGSGKTSLLESLHFLGLTRSFRTNQFRYLISASESQSLVFSTIDAMGNGQVKPLGVSRDVSGEVNIRYGGNSIDLSELAGLIPLQLINTDTFELLEGSPATRRQFVDWGAFHSETAFIQLWRAFKRVLQQRNSLLKCGKIDPVLRQIWDQEFILYAEQLTSMRQRYIDLLMPDFEEILLRLVGDLAITLKFSAGWDKKRPLDELLSENLLRDLKQGFTSIGPQRADLKVKSEGVSAAERLSRGQKKLVVSALKLAQGALFHRLSNRPCVYLIDDLPSELDERHSRLFCEFLEQTNNQCFITCVEPDALSRFWKADTAVAYFNIEAGQLVQTH</sequence>
<dbReference type="STRING" id="1045558.SAMN05216175_10148"/>
<dbReference type="Gene3D" id="3.40.50.300">
    <property type="entry name" value="P-loop containing nucleotide triphosphate hydrolases"/>
    <property type="match status" value="1"/>
</dbReference>
<dbReference type="Gene3D" id="1.20.1050.90">
    <property type="entry name" value="RecF/RecN/SMC, N-terminal domain"/>
    <property type="match status" value="1"/>
</dbReference>
<evidence type="ECO:0000256" key="6">
    <source>
        <dbReference type="ARBA" id="ARBA00022741"/>
    </source>
</evidence>
<dbReference type="OrthoDB" id="9803889at2"/>
<reference evidence="13" key="1">
    <citation type="submission" date="2016-10" db="EMBL/GenBank/DDBJ databases">
        <authorList>
            <person name="Varghese N."/>
            <person name="Submissions S."/>
        </authorList>
    </citation>
    <scope>NUCLEOTIDE SEQUENCE [LARGE SCALE GENOMIC DNA]</scope>
    <source>
        <strain evidence="13">CGMCC 1.10971</strain>
    </source>
</reference>
<evidence type="ECO:0000256" key="1">
    <source>
        <dbReference type="ARBA" id="ARBA00004496"/>
    </source>
</evidence>
<evidence type="ECO:0000256" key="7">
    <source>
        <dbReference type="ARBA" id="ARBA00022840"/>
    </source>
</evidence>
<keyword evidence="5 9" id="KW-0235">DNA replication</keyword>
<accession>A0A1I2LJR0</accession>
<dbReference type="GO" id="GO:0006260">
    <property type="term" value="P:DNA replication"/>
    <property type="evidence" value="ECO:0007669"/>
    <property type="project" value="UniProtKB-UniRule"/>
</dbReference>
<proteinExistence type="inferred from homology"/>
<dbReference type="Proteomes" id="UP000198623">
    <property type="component" value="Unassembled WGS sequence"/>
</dbReference>
<evidence type="ECO:0000256" key="8">
    <source>
        <dbReference type="ARBA" id="ARBA00023125"/>
    </source>
</evidence>
<dbReference type="GO" id="GO:0005524">
    <property type="term" value="F:ATP binding"/>
    <property type="evidence" value="ECO:0007669"/>
    <property type="project" value="UniProtKB-UniRule"/>
</dbReference>
<dbReference type="PANTHER" id="PTHR32182">
    <property type="entry name" value="DNA REPLICATION AND REPAIR PROTEIN RECF"/>
    <property type="match status" value="1"/>
</dbReference>
<feature type="domain" description="RecF/RecN/SMC N-terminal" evidence="11">
    <location>
        <begin position="3"/>
        <end position="341"/>
    </location>
</feature>
<dbReference type="NCBIfam" id="TIGR00611">
    <property type="entry name" value="recf"/>
    <property type="match status" value="1"/>
</dbReference>
<dbReference type="GO" id="GO:0009432">
    <property type="term" value="P:SOS response"/>
    <property type="evidence" value="ECO:0007669"/>
    <property type="project" value="UniProtKB-UniRule"/>
</dbReference>
<gene>
    <name evidence="9" type="primary">recF</name>
    <name evidence="12" type="ORF">SAMN05216175_10148</name>
</gene>
<name>A0A1I2LJR0_9GAMM</name>
<evidence type="ECO:0000256" key="4">
    <source>
        <dbReference type="ARBA" id="ARBA00022490"/>
    </source>
</evidence>